<name>A0A926F8G3_9FIRM</name>
<comment type="caution">
    <text evidence="1">The sequence shown here is derived from an EMBL/GenBank/DDBJ whole genome shotgun (WGS) entry which is preliminary data.</text>
</comment>
<proteinExistence type="predicted"/>
<dbReference type="NCBIfam" id="TIGR02837">
    <property type="entry name" value="spore_II_R"/>
    <property type="match status" value="1"/>
</dbReference>
<dbReference type="InterPro" id="IPR014202">
    <property type="entry name" value="Spore_II_R"/>
</dbReference>
<evidence type="ECO:0000313" key="2">
    <source>
        <dbReference type="Proteomes" id="UP000647416"/>
    </source>
</evidence>
<protein>
    <submittedName>
        <fullName evidence="1">Stage II sporulation protein R</fullName>
    </submittedName>
</protein>
<evidence type="ECO:0000313" key="1">
    <source>
        <dbReference type="EMBL" id="MBC8595281.1"/>
    </source>
</evidence>
<keyword evidence="2" id="KW-1185">Reference proteome</keyword>
<reference evidence="1" key="1">
    <citation type="submission" date="2020-08" db="EMBL/GenBank/DDBJ databases">
        <title>Genome public.</title>
        <authorList>
            <person name="Liu C."/>
            <person name="Sun Q."/>
        </authorList>
    </citation>
    <scope>NUCLEOTIDE SEQUENCE</scope>
    <source>
        <strain evidence="1">NSJ-50</strain>
    </source>
</reference>
<organism evidence="1 2">
    <name type="scientific">Qingrenia yutianensis</name>
    <dbReference type="NCBI Taxonomy" id="2763676"/>
    <lineage>
        <taxon>Bacteria</taxon>
        <taxon>Bacillati</taxon>
        <taxon>Bacillota</taxon>
        <taxon>Clostridia</taxon>
        <taxon>Eubacteriales</taxon>
        <taxon>Oscillospiraceae</taxon>
        <taxon>Qingrenia</taxon>
    </lineage>
</organism>
<dbReference type="Proteomes" id="UP000647416">
    <property type="component" value="Unassembled WGS sequence"/>
</dbReference>
<accession>A0A926F8G3</accession>
<dbReference type="EMBL" id="JACRTE010000001">
    <property type="protein sequence ID" value="MBC8595281.1"/>
    <property type="molecule type" value="Genomic_DNA"/>
</dbReference>
<sequence>MKKFIPVVIIGFIITMAVSSYFGKVESALSDNVLRLHVIANSDSDADQELKLKVRDKILQSSGGVFAKDCNIAEAKETVKANIAEIEKTARETVAENGCDYPVKVTFGKSDFPTKAYGKVTLPAGTYEALKVEIGEAKGKNWWCVMFPPLCFVDASSPEMSADAMAVLKENLTDDEYALVTNSDNAGVEIKFKAYEIWQNGKNKVKLMLK</sequence>
<dbReference type="AlphaFoldDB" id="A0A926F8G3"/>
<dbReference type="RefSeq" id="WP_178348357.1">
    <property type="nucleotide sequence ID" value="NZ_JACRTE010000001.1"/>
</dbReference>
<gene>
    <name evidence="1" type="primary">spoIIR</name>
    <name evidence="1" type="ORF">H8706_00130</name>
</gene>
<dbReference type="Pfam" id="PF09551">
    <property type="entry name" value="Spore_II_R"/>
    <property type="match status" value="1"/>
</dbReference>